<comment type="caution">
    <text evidence="1">The sequence shown here is derived from an EMBL/GenBank/DDBJ whole genome shotgun (WGS) entry which is preliminary data.</text>
</comment>
<keyword evidence="2" id="KW-1185">Reference proteome</keyword>
<reference evidence="1" key="1">
    <citation type="submission" date="2023-05" db="EMBL/GenBank/DDBJ databases">
        <authorList>
            <person name="Stuckert A."/>
        </authorList>
    </citation>
    <scope>NUCLEOTIDE SEQUENCE</scope>
</reference>
<protein>
    <submittedName>
        <fullName evidence="1">Uncharacterized protein</fullName>
    </submittedName>
</protein>
<gene>
    <name evidence="1" type="ORF">SPARVUS_LOCUS5692068</name>
</gene>
<sequence>MISAQQCHPSVPISASHECPAVPPNSCTHQCCPAVPPVSAIISAQQCRLSVQQNQCLLINAHQCCLISATSSVQPISAHH</sequence>
<accession>A0ABN9CSA8</accession>
<organism evidence="1 2">
    <name type="scientific">Staurois parvus</name>
    <dbReference type="NCBI Taxonomy" id="386267"/>
    <lineage>
        <taxon>Eukaryota</taxon>
        <taxon>Metazoa</taxon>
        <taxon>Chordata</taxon>
        <taxon>Craniata</taxon>
        <taxon>Vertebrata</taxon>
        <taxon>Euteleostomi</taxon>
        <taxon>Amphibia</taxon>
        <taxon>Batrachia</taxon>
        <taxon>Anura</taxon>
        <taxon>Neobatrachia</taxon>
        <taxon>Ranoidea</taxon>
        <taxon>Ranidae</taxon>
        <taxon>Staurois</taxon>
    </lineage>
</organism>
<evidence type="ECO:0000313" key="1">
    <source>
        <dbReference type="EMBL" id="CAI9563080.1"/>
    </source>
</evidence>
<evidence type="ECO:0000313" key="2">
    <source>
        <dbReference type="Proteomes" id="UP001162483"/>
    </source>
</evidence>
<name>A0ABN9CSA8_9NEOB</name>
<proteinExistence type="predicted"/>
<dbReference type="Proteomes" id="UP001162483">
    <property type="component" value="Unassembled WGS sequence"/>
</dbReference>
<dbReference type="EMBL" id="CATNWA010012251">
    <property type="protein sequence ID" value="CAI9563080.1"/>
    <property type="molecule type" value="Genomic_DNA"/>
</dbReference>